<dbReference type="InterPro" id="IPR013083">
    <property type="entry name" value="Znf_RING/FYVE/PHD"/>
</dbReference>
<dbReference type="PANTHER" id="PTHR25462">
    <property type="entry name" value="BONUS, ISOFORM C-RELATED"/>
    <property type="match status" value="1"/>
</dbReference>
<dbReference type="InterPro" id="IPR000504">
    <property type="entry name" value="RRM_dom"/>
</dbReference>
<dbReference type="Pfam" id="PF00630">
    <property type="entry name" value="Filamin"/>
    <property type="match status" value="1"/>
</dbReference>
<dbReference type="InterPro" id="IPR000315">
    <property type="entry name" value="Znf_B-box"/>
</dbReference>
<dbReference type="CDD" id="cd19769">
    <property type="entry name" value="Bbox2_TRIM16-like"/>
    <property type="match status" value="1"/>
</dbReference>
<dbReference type="InterPro" id="IPR013783">
    <property type="entry name" value="Ig-like_fold"/>
</dbReference>
<dbReference type="Proteomes" id="UP000225706">
    <property type="component" value="Unassembled WGS sequence"/>
</dbReference>
<protein>
    <submittedName>
        <fullName evidence="10">Tripartite motif-containing protein 3</fullName>
    </submittedName>
</protein>
<feature type="domain" description="B box-type" evidence="9">
    <location>
        <begin position="99"/>
        <end position="142"/>
    </location>
</feature>
<dbReference type="GO" id="GO:0003723">
    <property type="term" value="F:RNA binding"/>
    <property type="evidence" value="ECO:0007669"/>
    <property type="project" value="InterPro"/>
</dbReference>
<dbReference type="Gene3D" id="3.30.160.60">
    <property type="entry name" value="Classic Zinc Finger"/>
    <property type="match status" value="1"/>
</dbReference>
<evidence type="ECO:0000313" key="10">
    <source>
        <dbReference type="EMBL" id="PFX25344.1"/>
    </source>
</evidence>
<dbReference type="AlphaFoldDB" id="A0A2B4S3R2"/>
<dbReference type="SUPFAM" id="SSF57850">
    <property type="entry name" value="RING/U-box"/>
    <property type="match status" value="1"/>
</dbReference>
<evidence type="ECO:0000259" key="8">
    <source>
        <dbReference type="PROSITE" id="PS50089"/>
    </source>
</evidence>
<evidence type="ECO:0000256" key="1">
    <source>
        <dbReference type="ARBA" id="ARBA00008518"/>
    </source>
</evidence>
<dbReference type="InterPro" id="IPR017907">
    <property type="entry name" value="Znf_RING_CS"/>
</dbReference>
<dbReference type="EMBL" id="LSMT01000153">
    <property type="protein sequence ID" value="PFX25344.1"/>
    <property type="molecule type" value="Genomic_DNA"/>
</dbReference>
<dbReference type="Pfam" id="PF13639">
    <property type="entry name" value="zf-RING_2"/>
    <property type="match status" value="1"/>
</dbReference>
<dbReference type="PROSITE" id="PS00518">
    <property type="entry name" value="ZF_RING_1"/>
    <property type="match status" value="1"/>
</dbReference>
<reference evidence="11" key="1">
    <citation type="journal article" date="2017" name="bioRxiv">
        <title>Comparative analysis of the genomes of Stylophora pistillata and Acropora digitifera provides evidence for extensive differences between species of corals.</title>
        <authorList>
            <person name="Voolstra C.R."/>
            <person name="Li Y."/>
            <person name="Liew Y.J."/>
            <person name="Baumgarten S."/>
            <person name="Zoccola D."/>
            <person name="Flot J.-F."/>
            <person name="Tambutte S."/>
            <person name="Allemand D."/>
            <person name="Aranda M."/>
        </authorList>
    </citation>
    <scope>NUCLEOTIDE SEQUENCE [LARGE SCALE GENOMIC DNA]</scope>
</reference>
<evidence type="ECO:0000256" key="3">
    <source>
        <dbReference type="ARBA" id="ARBA00022737"/>
    </source>
</evidence>
<evidence type="ECO:0000256" key="5">
    <source>
        <dbReference type="ARBA" id="ARBA00022833"/>
    </source>
</evidence>
<evidence type="ECO:0000256" key="6">
    <source>
        <dbReference type="PROSITE-ProRule" id="PRU00024"/>
    </source>
</evidence>
<dbReference type="InterPro" id="IPR012677">
    <property type="entry name" value="Nucleotide-bd_a/b_plait_sf"/>
</dbReference>
<sequence length="706" mass="79840">MAQGKSLLDDIKKELECPVCQEQFSESNEPKILKCQHTFCKSCLNGWLRQHGGGRLSCPNCRVITECPNHNIECLPTNLACKNLGDLLKAHSGWDIKSLRENLCERHRKNIEYYCEQCQICICSDCVIVEHRDSNNHKIVSAEDGAKMQAEIVTEKLRSVEANTSHLRSDIVTLLERREKFNTGINQATKEVRNAAEMYINLIHRLETSVTEQLARERSLNDDVISQELLKLNEKLEKMTSAATRGRAILENHNIDEMINIKQVLDELISEKVTPLLKYPDLKYTPYALPRNFTLGKLYISRTEPSLSVATGEGLTKGKQSEEANFTVTTKDATGQTTYSKIDNVIVEVTSVRNGIENISVVVKDLKDGRYSVSYTPNSFGEFRVSIKVRDEPIRQSPFKLFIHNNPKHEDFVGASKFQVRRINHSSHVLSGASQQVSLFVEEDESAVDFGENGGEYEDYDEEDVITIIASGIVSSISEDVLIFYFENSRRSGGGDVSEIHFNEEGEAVITFAEVKDLKRLLEEPHEIDGQMITVVRQPPSKKVPLDPLRVHVQGISETTTKDCLSFYLEKFALVDVEEVYFGVKNNALAVFDGEPDFESLLHNVNKDKKGLRGEKPRLERVPVCSCILVTGLKKESTDITIDLYFENVKRSGGRDVCRVERIREDQAVVHFEDHTTVQDVIARSQRHAHVIDGAILEVTPYYPFL</sequence>
<evidence type="ECO:0000259" key="9">
    <source>
        <dbReference type="PROSITE" id="PS50119"/>
    </source>
</evidence>
<dbReference type="Gene3D" id="3.30.40.10">
    <property type="entry name" value="Zinc/RING finger domain, C3HC4 (zinc finger)"/>
    <property type="match status" value="1"/>
</dbReference>
<dbReference type="PROSITE" id="PS50194">
    <property type="entry name" value="FILAMIN_REPEAT"/>
    <property type="match status" value="1"/>
</dbReference>
<comment type="caution">
    <text evidence="10">The sequence shown here is derived from an EMBL/GenBank/DDBJ whole genome shotgun (WGS) entry which is preliminary data.</text>
</comment>
<comment type="similarity">
    <text evidence="1">Belongs to the TRIM/RBCC family.</text>
</comment>
<dbReference type="SMART" id="SM00184">
    <property type="entry name" value="RING"/>
    <property type="match status" value="1"/>
</dbReference>
<name>A0A2B4S3R2_STYPI</name>
<dbReference type="Pfam" id="PF00643">
    <property type="entry name" value="zf-B_box"/>
    <property type="match status" value="1"/>
</dbReference>
<keyword evidence="3" id="KW-0677">Repeat</keyword>
<dbReference type="SUPFAM" id="SSF57845">
    <property type="entry name" value="B-box zinc-binding domain"/>
    <property type="match status" value="1"/>
</dbReference>
<evidence type="ECO:0000256" key="2">
    <source>
        <dbReference type="ARBA" id="ARBA00022723"/>
    </source>
</evidence>
<organism evidence="10 11">
    <name type="scientific">Stylophora pistillata</name>
    <name type="common">Smooth cauliflower coral</name>
    <dbReference type="NCBI Taxonomy" id="50429"/>
    <lineage>
        <taxon>Eukaryota</taxon>
        <taxon>Metazoa</taxon>
        <taxon>Cnidaria</taxon>
        <taxon>Anthozoa</taxon>
        <taxon>Hexacorallia</taxon>
        <taxon>Scleractinia</taxon>
        <taxon>Astrocoeniina</taxon>
        <taxon>Pocilloporidae</taxon>
        <taxon>Stylophora</taxon>
    </lineage>
</organism>
<accession>A0A2B4S3R2</accession>
<dbReference type="OrthoDB" id="6133115at2759"/>
<dbReference type="Gene3D" id="3.30.70.330">
    <property type="match status" value="2"/>
</dbReference>
<evidence type="ECO:0000313" key="11">
    <source>
        <dbReference type="Proteomes" id="UP000225706"/>
    </source>
</evidence>
<feature type="domain" description="RING-type" evidence="8">
    <location>
        <begin position="17"/>
        <end position="62"/>
    </location>
</feature>
<dbReference type="InterPro" id="IPR001841">
    <property type="entry name" value="Znf_RING"/>
</dbReference>
<dbReference type="Pfam" id="PF23085">
    <property type="entry name" value="RRM_PARP14_3"/>
    <property type="match status" value="2"/>
</dbReference>
<dbReference type="InterPro" id="IPR017868">
    <property type="entry name" value="Filamin/ABP280_repeat-like"/>
</dbReference>
<dbReference type="SMART" id="SM00360">
    <property type="entry name" value="RRM"/>
    <property type="match status" value="3"/>
</dbReference>
<dbReference type="SUPFAM" id="SSF81296">
    <property type="entry name" value="E set domains"/>
    <property type="match status" value="1"/>
</dbReference>
<proteinExistence type="inferred from homology"/>
<dbReference type="STRING" id="50429.A0A2B4S3R2"/>
<dbReference type="SMART" id="SM00557">
    <property type="entry name" value="IG_FLMN"/>
    <property type="match status" value="1"/>
</dbReference>
<dbReference type="SMART" id="SM00336">
    <property type="entry name" value="BBOX"/>
    <property type="match status" value="1"/>
</dbReference>
<keyword evidence="11" id="KW-1185">Reference proteome</keyword>
<dbReference type="PANTHER" id="PTHR25462:SF296">
    <property type="entry name" value="MEIOTIC P26, ISOFORM F"/>
    <property type="match status" value="1"/>
</dbReference>
<dbReference type="InterPro" id="IPR001298">
    <property type="entry name" value="Filamin/ABP280_rpt"/>
</dbReference>
<dbReference type="InterPro" id="IPR014756">
    <property type="entry name" value="Ig_E-set"/>
</dbReference>
<dbReference type="Gene3D" id="2.60.40.10">
    <property type="entry name" value="Immunoglobulins"/>
    <property type="match status" value="1"/>
</dbReference>
<feature type="repeat" description="Filamin" evidence="7">
    <location>
        <begin position="300"/>
        <end position="403"/>
    </location>
</feature>
<gene>
    <name evidence="10" type="primary">Trim3</name>
    <name evidence="10" type="ORF">AWC38_SpisGene10013</name>
</gene>
<dbReference type="GO" id="GO:0008270">
    <property type="term" value="F:zinc ion binding"/>
    <property type="evidence" value="ECO:0007669"/>
    <property type="project" value="UniProtKB-KW"/>
</dbReference>
<keyword evidence="5" id="KW-0862">Zinc</keyword>
<dbReference type="PROSITE" id="PS50119">
    <property type="entry name" value="ZF_BBOX"/>
    <property type="match status" value="1"/>
</dbReference>
<dbReference type="PROSITE" id="PS50089">
    <property type="entry name" value="ZF_RING_2"/>
    <property type="match status" value="1"/>
</dbReference>
<evidence type="ECO:0000256" key="7">
    <source>
        <dbReference type="PROSITE-ProRule" id="PRU00087"/>
    </source>
</evidence>
<keyword evidence="4 6" id="KW-0863">Zinc-finger</keyword>
<keyword evidence="2" id="KW-0479">Metal-binding</keyword>
<evidence type="ECO:0000256" key="4">
    <source>
        <dbReference type="ARBA" id="ARBA00022771"/>
    </source>
</evidence>
<dbReference type="InterPro" id="IPR047153">
    <property type="entry name" value="TRIM45/56/19-like"/>
</dbReference>